<dbReference type="AlphaFoldDB" id="A0A7Y9PFB5"/>
<evidence type="ECO:0000313" key="2">
    <source>
        <dbReference type="Proteomes" id="UP000589520"/>
    </source>
</evidence>
<proteinExistence type="predicted"/>
<keyword evidence="2" id="KW-1185">Reference proteome</keyword>
<organism evidence="1 2">
    <name type="scientific">Granulicella arctica</name>
    <dbReference type="NCBI Taxonomy" id="940613"/>
    <lineage>
        <taxon>Bacteria</taxon>
        <taxon>Pseudomonadati</taxon>
        <taxon>Acidobacteriota</taxon>
        <taxon>Terriglobia</taxon>
        <taxon>Terriglobales</taxon>
        <taxon>Acidobacteriaceae</taxon>
        <taxon>Granulicella</taxon>
    </lineage>
</organism>
<gene>
    <name evidence="1" type="ORF">HDF17_000916</name>
</gene>
<name>A0A7Y9PFB5_9BACT</name>
<protein>
    <submittedName>
        <fullName evidence="1">Uncharacterized protein</fullName>
    </submittedName>
</protein>
<reference evidence="1 2" key="1">
    <citation type="submission" date="2020-07" db="EMBL/GenBank/DDBJ databases">
        <title>Genomic Encyclopedia of Type Strains, Phase IV (KMG-V): Genome sequencing to study the core and pangenomes of soil and plant-associated prokaryotes.</title>
        <authorList>
            <person name="Whitman W."/>
        </authorList>
    </citation>
    <scope>NUCLEOTIDE SEQUENCE [LARGE SCALE GENOMIC DNA]</scope>
    <source>
        <strain evidence="1 2">X4EP2</strain>
    </source>
</reference>
<comment type="caution">
    <text evidence="1">The sequence shown here is derived from an EMBL/GenBank/DDBJ whole genome shotgun (WGS) entry which is preliminary data.</text>
</comment>
<accession>A0A7Y9PFB5</accession>
<dbReference type="EMBL" id="JACCCW010000001">
    <property type="protein sequence ID" value="NYF78629.1"/>
    <property type="molecule type" value="Genomic_DNA"/>
</dbReference>
<dbReference type="Proteomes" id="UP000589520">
    <property type="component" value="Unassembled WGS sequence"/>
</dbReference>
<sequence>MVFSEQVTVVEANVIKDGDVLITFSNDTIVLYQAEFLYKVRSNVFNVQVVDPFNT</sequence>
<dbReference type="RefSeq" id="WP_179488190.1">
    <property type="nucleotide sequence ID" value="NZ_JACCCW010000001.1"/>
</dbReference>
<evidence type="ECO:0000313" key="1">
    <source>
        <dbReference type="EMBL" id="NYF78629.1"/>
    </source>
</evidence>